<keyword evidence="2" id="KW-1185">Reference proteome</keyword>
<gene>
    <name evidence="1" type="ORF">D5086_011249</name>
</gene>
<proteinExistence type="predicted"/>
<dbReference type="Proteomes" id="UP000309997">
    <property type="component" value="Unassembled WGS sequence"/>
</dbReference>
<evidence type="ECO:0000313" key="2">
    <source>
        <dbReference type="Proteomes" id="UP000309997"/>
    </source>
</evidence>
<organism evidence="1 2">
    <name type="scientific">Populus alba</name>
    <name type="common">White poplar</name>
    <dbReference type="NCBI Taxonomy" id="43335"/>
    <lineage>
        <taxon>Eukaryota</taxon>
        <taxon>Viridiplantae</taxon>
        <taxon>Streptophyta</taxon>
        <taxon>Embryophyta</taxon>
        <taxon>Tracheophyta</taxon>
        <taxon>Spermatophyta</taxon>
        <taxon>Magnoliopsida</taxon>
        <taxon>eudicotyledons</taxon>
        <taxon>Gunneridae</taxon>
        <taxon>Pentapetalae</taxon>
        <taxon>rosids</taxon>
        <taxon>fabids</taxon>
        <taxon>Malpighiales</taxon>
        <taxon>Salicaceae</taxon>
        <taxon>Saliceae</taxon>
        <taxon>Populus</taxon>
    </lineage>
</organism>
<sequence>MPFHHHRHSRKTRFCVAGVKYSSEILGVTWRSFSTQCNAGTIRLCCSLISQATVKTKRVQYAPKLLPPNNESRCGFTMVLEFVASACKICMFSGNEGMNNAYDAVPNSNFYSI</sequence>
<dbReference type="EMBL" id="RCHU02000005">
    <property type="protein sequence ID" value="KAL3592609.1"/>
    <property type="molecule type" value="Genomic_DNA"/>
</dbReference>
<evidence type="ECO:0000313" key="1">
    <source>
        <dbReference type="EMBL" id="KAL3592609.1"/>
    </source>
</evidence>
<name>A0ACC4CCF5_POPAL</name>
<accession>A0ACC4CCF5</accession>
<comment type="caution">
    <text evidence="1">The sequence shown here is derived from an EMBL/GenBank/DDBJ whole genome shotgun (WGS) entry which is preliminary data.</text>
</comment>
<reference evidence="1 2" key="1">
    <citation type="journal article" date="2024" name="Plant Biotechnol. J.">
        <title>Genome and CRISPR/Cas9 system of a widespread forest tree (Populus alba) in the world.</title>
        <authorList>
            <person name="Liu Y.J."/>
            <person name="Jiang P.F."/>
            <person name="Han X.M."/>
            <person name="Li X.Y."/>
            <person name="Wang H.M."/>
            <person name="Wang Y.J."/>
            <person name="Wang X.X."/>
            <person name="Zeng Q.Y."/>
        </authorList>
    </citation>
    <scope>NUCLEOTIDE SEQUENCE [LARGE SCALE GENOMIC DNA]</scope>
    <source>
        <strain evidence="2">cv. PAL-ZL1</strain>
    </source>
</reference>
<protein>
    <submittedName>
        <fullName evidence="1">Uncharacterized protein</fullName>
    </submittedName>
</protein>